<dbReference type="OrthoDB" id="5339479at2"/>
<evidence type="ECO:0008006" key="4">
    <source>
        <dbReference type="Google" id="ProtNLM"/>
    </source>
</evidence>
<keyword evidence="1" id="KW-0812">Transmembrane</keyword>
<dbReference type="RefSeq" id="WP_087438836.1">
    <property type="nucleotide sequence ID" value="NZ_CP021416.1"/>
</dbReference>
<organism evidence="2 3">
    <name type="scientific">Sulfurospirillum diekertiae</name>
    <dbReference type="NCBI Taxonomy" id="1854492"/>
    <lineage>
        <taxon>Bacteria</taxon>
        <taxon>Pseudomonadati</taxon>
        <taxon>Campylobacterota</taxon>
        <taxon>Epsilonproteobacteria</taxon>
        <taxon>Campylobacterales</taxon>
        <taxon>Sulfurospirillaceae</taxon>
        <taxon>Sulfurospirillum</taxon>
    </lineage>
</organism>
<dbReference type="InterPro" id="IPR011990">
    <property type="entry name" value="TPR-like_helical_dom_sf"/>
</dbReference>
<protein>
    <recommendedName>
        <fullName evidence="4">Transformation system protein</fullName>
    </recommendedName>
</protein>
<gene>
    <name evidence="2" type="ORF">Sdiek1_1864</name>
</gene>
<dbReference type="Gene3D" id="1.25.40.10">
    <property type="entry name" value="Tetratricopeptide repeat domain"/>
    <property type="match status" value="1"/>
</dbReference>
<keyword evidence="1" id="KW-1133">Transmembrane helix</keyword>
<evidence type="ECO:0000313" key="2">
    <source>
        <dbReference type="EMBL" id="ARU49023.1"/>
    </source>
</evidence>
<name>A0A1Y0HP92_9BACT</name>
<keyword evidence="1" id="KW-0472">Membrane</keyword>
<dbReference type="Pfam" id="PF12895">
    <property type="entry name" value="ANAPC3"/>
    <property type="match status" value="1"/>
</dbReference>
<accession>A0A1Y0HP92</accession>
<dbReference type="SUPFAM" id="SSF48452">
    <property type="entry name" value="TPR-like"/>
    <property type="match status" value="1"/>
</dbReference>
<dbReference type="AlphaFoldDB" id="A0A1Y0HP92"/>
<feature type="transmembrane region" description="Helical" evidence="1">
    <location>
        <begin position="21"/>
        <end position="42"/>
    </location>
</feature>
<proteinExistence type="predicted"/>
<evidence type="ECO:0000313" key="3">
    <source>
        <dbReference type="Proteomes" id="UP000196005"/>
    </source>
</evidence>
<sequence>MTSSRFEELEKRCARLKKARILRLVSLLACLFLGSFGIYYWLNHARQGVNENTHVSVHDANASIPLLSDINETTTQNVEVIPISQMEASAEILFLAPHVYKDKTKLPSAELEEAKRSLNEEQHLLKVFQAEQNFSNAYALAHFYFERKSYSEVILWAKEASKCDSRSDLPWILYAKSKFYLGDRAEAIRSLELFLGYINSKEAQALLNFYKGQE</sequence>
<dbReference type="KEGG" id="suls:Sdiek1_1864"/>
<evidence type="ECO:0000256" key="1">
    <source>
        <dbReference type="SAM" id="Phobius"/>
    </source>
</evidence>
<reference evidence="3" key="1">
    <citation type="submission" date="2017-05" db="EMBL/GenBank/DDBJ databases">
        <title>Dechlorination kinetics govern the competition between two new strains of the genus Sulfurospirillum.</title>
        <authorList>
            <person name="Buttet G.F."/>
            <person name="Murray A.M."/>
            <person name="Goris T."/>
            <person name="Burion M."/>
            <person name="Lin B."/>
            <person name="Rolle M."/>
            <person name="Maillard J."/>
        </authorList>
    </citation>
    <scope>NUCLEOTIDE SEQUENCE [LARGE SCALE GENOMIC DNA]</scope>
    <source>
        <strain evidence="3">SL2-1</strain>
    </source>
</reference>
<dbReference type="Proteomes" id="UP000196005">
    <property type="component" value="Chromosome"/>
</dbReference>
<keyword evidence="3" id="KW-1185">Reference proteome</keyword>
<dbReference type="EMBL" id="CP021416">
    <property type="protein sequence ID" value="ARU49023.1"/>
    <property type="molecule type" value="Genomic_DNA"/>
</dbReference>